<evidence type="ECO:0000256" key="2">
    <source>
        <dbReference type="ARBA" id="ARBA00002632"/>
    </source>
</evidence>
<evidence type="ECO:0000256" key="4">
    <source>
        <dbReference type="ARBA" id="ARBA00007008"/>
    </source>
</evidence>
<evidence type="ECO:0000256" key="5">
    <source>
        <dbReference type="ARBA" id="ARBA00012121"/>
    </source>
</evidence>
<dbReference type="AlphaFoldDB" id="A0A7W8L8X7"/>
<dbReference type="Pfam" id="PF01583">
    <property type="entry name" value="APS_kinase"/>
    <property type="match status" value="1"/>
</dbReference>
<dbReference type="CDD" id="cd02027">
    <property type="entry name" value="APSK"/>
    <property type="match status" value="1"/>
</dbReference>
<comment type="caution">
    <text evidence="12">The sequence shown here is derived from an EMBL/GenBank/DDBJ whole genome shotgun (WGS) entry which is preliminary data.</text>
</comment>
<keyword evidence="7 10" id="KW-0547">Nucleotide-binding</keyword>
<comment type="function">
    <text evidence="2 10">Catalyzes the synthesis of activated sulfate.</text>
</comment>
<protein>
    <recommendedName>
        <fullName evidence="5 10">Adenylyl-sulfate kinase</fullName>
        <ecNumber evidence="5 10">2.7.1.25</ecNumber>
    </recommendedName>
</protein>
<dbReference type="Gene3D" id="3.40.50.300">
    <property type="entry name" value="P-loop containing nucleotide triphosphate hydrolases"/>
    <property type="match status" value="1"/>
</dbReference>
<dbReference type="InterPro" id="IPR027417">
    <property type="entry name" value="P-loop_NTPase"/>
</dbReference>
<dbReference type="GO" id="GO:0070814">
    <property type="term" value="P:hydrogen sulfide biosynthetic process"/>
    <property type="evidence" value="ECO:0007669"/>
    <property type="project" value="UniProtKB-UniPathway"/>
</dbReference>
<evidence type="ECO:0000256" key="1">
    <source>
        <dbReference type="ARBA" id="ARBA00001823"/>
    </source>
</evidence>
<dbReference type="InterPro" id="IPR002891">
    <property type="entry name" value="APS"/>
</dbReference>
<comment type="similarity">
    <text evidence="4 10">Belongs to the APS kinase family.</text>
</comment>
<dbReference type="EMBL" id="JACHDE010000009">
    <property type="protein sequence ID" value="MBB5402652.1"/>
    <property type="molecule type" value="Genomic_DNA"/>
</dbReference>
<comment type="pathway">
    <text evidence="3 10">Sulfur metabolism; hydrogen sulfide biosynthesis; sulfite from sulfate: step 2/3.</text>
</comment>
<gene>
    <name evidence="12" type="ORF">HDG41_004738</name>
</gene>
<evidence type="ECO:0000256" key="9">
    <source>
        <dbReference type="ARBA" id="ARBA00022840"/>
    </source>
</evidence>
<dbReference type="UniPathway" id="UPA00140">
    <property type="reaction ID" value="UER00205"/>
</dbReference>
<dbReference type="PANTHER" id="PTHR11055">
    <property type="entry name" value="BIFUNCTIONAL 3'-PHOSPHOADENOSINE 5'-PHOSPHOSULFATE SYNTHASE"/>
    <property type="match status" value="1"/>
</dbReference>
<evidence type="ECO:0000256" key="8">
    <source>
        <dbReference type="ARBA" id="ARBA00022777"/>
    </source>
</evidence>
<dbReference type="EC" id="2.7.1.25" evidence="5 10"/>
<proteinExistence type="inferred from homology"/>
<dbReference type="Proteomes" id="UP000592820">
    <property type="component" value="Unassembled WGS sequence"/>
</dbReference>
<evidence type="ECO:0000259" key="11">
    <source>
        <dbReference type="Pfam" id="PF01583"/>
    </source>
</evidence>
<sequence length="147" mass="16227">MGEGHASFVLDGDEIRRGLNRDLGFSPVDRSENIRRSAEVAKLMNDSGIIVIAAFISPYREDRAMARLLVGHDRFVEVFLAADAITCEQRDTKGLYAKARAGVIPEFTGISAPYEVPTEPDLSFDTAVQSVDCVVTALFDWVKSHYC</sequence>
<name>A0A7W8L8X7_9BURK</name>
<feature type="domain" description="APS kinase" evidence="11">
    <location>
        <begin position="4"/>
        <end position="124"/>
    </location>
</feature>
<evidence type="ECO:0000256" key="3">
    <source>
        <dbReference type="ARBA" id="ARBA00004806"/>
    </source>
</evidence>
<dbReference type="InterPro" id="IPR059117">
    <property type="entry name" value="APS_kinase_dom"/>
</dbReference>
<dbReference type="PANTHER" id="PTHR11055:SF1">
    <property type="entry name" value="PAPS SYNTHETASE, ISOFORM D"/>
    <property type="match status" value="1"/>
</dbReference>
<keyword evidence="8 10" id="KW-0418">Kinase</keyword>
<comment type="catalytic activity">
    <reaction evidence="1 10">
        <text>adenosine 5'-phosphosulfate + ATP = 3'-phosphoadenylyl sulfate + ADP + H(+)</text>
        <dbReference type="Rhea" id="RHEA:24152"/>
        <dbReference type="ChEBI" id="CHEBI:15378"/>
        <dbReference type="ChEBI" id="CHEBI:30616"/>
        <dbReference type="ChEBI" id="CHEBI:58243"/>
        <dbReference type="ChEBI" id="CHEBI:58339"/>
        <dbReference type="ChEBI" id="CHEBI:456216"/>
        <dbReference type="EC" id="2.7.1.25"/>
    </reaction>
</comment>
<dbReference type="NCBIfam" id="NF003013">
    <property type="entry name" value="PRK03846.1"/>
    <property type="match status" value="1"/>
</dbReference>
<dbReference type="SUPFAM" id="SSF52540">
    <property type="entry name" value="P-loop containing nucleoside triphosphate hydrolases"/>
    <property type="match status" value="1"/>
</dbReference>
<evidence type="ECO:0000256" key="6">
    <source>
        <dbReference type="ARBA" id="ARBA00022679"/>
    </source>
</evidence>
<evidence type="ECO:0000313" key="13">
    <source>
        <dbReference type="Proteomes" id="UP000592820"/>
    </source>
</evidence>
<dbReference type="GO" id="GO:0004020">
    <property type="term" value="F:adenylylsulfate kinase activity"/>
    <property type="evidence" value="ECO:0007669"/>
    <property type="project" value="UniProtKB-EC"/>
</dbReference>
<keyword evidence="9 10" id="KW-0067">ATP-binding</keyword>
<evidence type="ECO:0000256" key="7">
    <source>
        <dbReference type="ARBA" id="ARBA00022741"/>
    </source>
</evidence>
<dbReference type="GO" id="GO:0000103">
    <property type="term" value="P:sulfate assimilation"/>
    <property type="evidence" value="ECO:0007669"/>
    <property type="project" value="InterPro"/>
</dbReference>
<dbReference type="NCBIfam" id="TIGR00455">
    <property type="entry name" value="apsK"/>
    <property type="match status" value="1"/>
</dbReference>
<evidence type="ECO:0000313" key="12">
    <source>
        <dbReference type="EMBL" id="MBB5402652.1"/>
    </source>
</evidence>
<reference evidence="12 13" key="1">
    <citation type="submission" date="2020-08" db="EMBL/GenBank/DDBJ databases">
        <title>Genomic Encyclopedia of Type Strains, Phase IV (KMG-V): Genome sequencing to study the core and pangenomes of soil and plant-associated prokaryotes.</title>
        <authorList>
            <person name="Whitman W."/>
        </authorList>
    </citation>
    <scope>NUCLEOTIDE SEQUENCE [LARGE SCALE GENOMIC DNA]</scope>
    <source>
        <strain evidence="12 13">JPY162</strain>
    </source>
</reference>
<evidence type="ECO:0000256" key="10">
    <source>
        <dbReference type="RuleBase" id="RU004347"/>
    </source>
</evidence>
<organism evidence="12 13">
    <name type="scientific">Paraburkholderia youngii</name>
    <dbReference type="NCBI Taxonomy" id="2782701"/>
    <lineage>
        <taxon>Bacteria</taxon>
        <taxon>Pseudomonadati</taxon>
        <taxon>Pseudomonadota</taxon>
        <taxon>Betaproteobacteria</taxon>
        <taxon>Burkholderiales</taxon>
        <taxon>Burkholderiaceae</taxon>
        <taxon>Paraburkholderia</taxon>
    </lineage>
</organism>
<keyword evidence="6 10" id="KW-0808">Transferase</keyword>
<dbReference type="GO" id="GO:0005524">
    <property type="term" value="F:ATP binding"/>
    <property type="evidence" value="ECO:0007669"/>
    <property type="project" value="UniProtKB-KW"/>
</dbReference>
<accession>A0A7W8L8X7</accession>